<reference evidence="1 2" key="1">
    <citation type="submission" date="2019-12" db="EMBL/GenBank/DDBJ databases">
        <title>Novel species isolated from a subtropical stream in China.</title>
        <authorList>
            <person name="Lu H."/>
        </authorList>
    </citation>
    <scope>NUCLEOTIDE SEQUENCE [LARGE SCALE GENOMIC DNA]</scope>
    <source>
        <strain evidence="1 2">FT135W</strain>
    </source>
</reference>
<keyword evidence="2" id="KW-1185">Reference proteome</keyword>
<protein>
    <recommendedName>
        <fullName evidence="3">Helix-turn-helix domain-containing protein</fullName>
    </recommendedName>
</protein>
<organism evidence="1 2">
    <name type="scientific">Duganella flavida</name>
    <dbReference type="NCBI Taxonomy" id="2692175"/>
    <lineage>
        <taxon>Bacteria</taxon>
        <taxon>Pseudomonadati</taxon>
        <taxon>Pseudomonadota</taxon>
        <taxon>Betaproteobacteria</taxon>
        <taxon>Burkholderiales</taxon>
        <taxon>Oxalobacteraceae</taxon>
        <taxon>Telluria group</taxon>
        <taxon>Duganella</taxon>
    </lineage>
</organism>
<dbReference type="RefSeq" id="WP_161010008.1">
    <property type="nucleotide sequence ID" value="NZ_WWCN01000031.1"/>
</dbReference>
<evidence type="ECO:0008006" key="3">
    <source>
        <dbReference type="Google" id="ProtNLM"/>
    </source>
</evidence>
<accession>A0A6L8KL96</accession>
<evidence type="ECO:0000313" key="2">
    <source>
        <dbReference type="Proteomes" id="UP000479335"/>
    </source>
</evidence>
<proteinExistence type="predicted"/>
<name>A0A6L8KL96_9BURK</name>
<sequence length="332" mass="37529">MTSENSQQKTKRKDLPPLAIRAKAAQPAWGMWTPQMVRNEAYRVLTAYGMAGEFPDKSETNCMIEGMEAVQMVNSFVAQRVPELRQGILDGGPHNIKPDEVQAIKEVLFHLQMEERAGTKYRPEFCRLCYRHRDPQSAHYCQVHKPVIDDKKAYQGGKRRFDAFFDQVIARYNEAIEAKKIPHGLPMVLSEGFNYENIVQMLSAFPLANAKLLPVVEACTASDLPHSRFDVLAKIYAAVHDTDGVELVRRAEAAGHHQSFRYLQDLMHFVSRYEAELLMKAAAPQPRGPKVRHSADHIRAVVAASPEKSMTQLAKELGCSRDTLYKALKEPL</sequence>
<dbReference type="EMBL" id="WWCN01000031">
    <property type="protein sequence ID" value="MYM26572.1"/>
    <property type="molecule type" value="Genomic_DNA"/>
</dbReference>
<comment type="caution">
    <text evidence="1">The sequence shown here is derived from an EMBL/GenBank/DDBJ whole genome shotgun (WGS) entry which is preliminary data.</text>
</comment>
<dbReference type="AlphaFoldDB" id="A0A6L8KL96"/>
<dbReference type="Proteomes" id="UP000479335">
    <property type="component" value="Unassembled WGS sequence"/>
</dbReference>
<gene>
    <name evidence="1" type="ORF">GTP46_28505</name>
</gene>
<evidence type="ECO:0000313" key="1">
    <source>
        <dbReference type="EMBL" id="MYM26572.1"/>
    </source>
</evidence>